<keyword evidence="1" id="KW-0344">Guanine-nucleotide releasing factor</keyword>
<feature type="domain" description="RCC1-like" evidence="5">
    <location>
        <begin position="64"/>
        <end position="438"/>
    </location>
</feature>
<feature type="repeat" description="RCC1" evidence="3">
    <location>
        <begin position="337"/>
        <end position="388"/>
    </location>
</feature>
<feature type="repeat" description="RCC1" evidence="3">
    <location>
        <begin position="389"/>
        <end position="442"/>
    </location>
</feature>
<dbReference type="SUPFAM" id="SSF50985">
    <property type="entry name" value="RCC1/BLIP-II"/>
    <property type="match status" value="1"/>
</dbReference>
<sequence length="443" mass="48121">MWKYVTYTQTYMYFSLKDLFMAIFRFIMVMKSRNKRKSKKEITAPVPKRSKVCHRSHCSEEGLVLVVGSGDVGQLGLGPDIMEKSRPALVELPEAVIQVCAGGMHTICLTVSGKVYSFGCNDEGALGRDTTEEGSETTPQLVELPGKVVQVSAGDSHSAALFEDGKVFIWGNFRDGNGSLGLTTEGPVKEPMEYVPSETFVKIASGGDHLVLLTLDGRIYTAGCGEQGQLGRIAKQFSSRGGRKGLELILSPQIVRFRGSNKVQPKFSDIWAIQYATFAEEKETGHIYSWGLNNYDQLGFRDMEDRFVPQKVLSFSNQTWLDIGGGMHHTVALSSDGKVYVLGRGDYGRLGLGESVTLVKQPTCVEALKDKVIKISAAGSVSYGVTSGGKLYAWGMGTNNQLASGNDDDAWIPKQMGGKQLAERKGIAISGGGQHCVMLCKPS</sequence>
<evidence type="ECO:0000256" key="1">
    <source>
        <dbReference type="ARBA" id="ARBA00022658"/>
    </source>
</evidence>
<dbReference type="PANTHER" id="PTHR45982">
    <property type="entry name" value="REGULATOR OF CHROMOSOME CONDENSATION"/>
    <property type="match status" value="1"/>
</dbReference>
<dbReference type="GO" id="GO:0005085">
    <property type="term" value="F:guanyl-nucleotide exchange factor activity"/>
    <property type="evidence" value="ECO:0007669"/>
    <property type="project" value="TreeGrafter"/>
</dbReference>
<protein>
    <recommendedName>
        <fullName evidence="5">RCC1-like domain-containing protein</fullName>
    </recommendedName>
</protein>
<dbReference type="PRINTS" id="PR00633">
    <property type="entry name" value="RCCNDNSATION"/>
</dbReference>
<feature type="repeat" description="RCC1" evidence="3">
    <location>
        <begin position="285"/>
        <end position="336"/>
    </location>
</feature>
<gene>
    <name evidence="6" type="ORF">OCBIM_22003156mg</name>
</gene>
<feature type="transmembrane region" description="Helical" evidence="4">
    <location>
        <begin position="12"/>
        <end position="30"/>
    </location>
</feature>
<dbReference type="PANTHER" id="PTHR45982:SF1">
    <property type="entry name" value="REGULATOR OF CHROMOSOME CONDENSATION"/>
    <property type="match status" value="1"/>
</dbReference>
<dbReference type="InterPro" id="IPR009091">
    <property type="entry name" value="RCC1/BLIP-II"/>
</dbReference>
<evidence type="ECO:0000256" key="2">
    <source>
        <dbReference type="ARBA" id="ARBA00022737"/>
    </source>
</evidence>
<dbReference type="PROSITE" id="PS50012">
    <property type="entry name" value="RCC1_3"/>
    <property type="match status" value="6"/>
</dbReference>
<dbReference type="AlphaFoldDB" id="A0A0L8HXL7"/>
<evidence type="ECO:0000256" key="4">
    <source>
        <dbReference type="SAM" id="Phobius"/>
    </source>
</evidence>
<dbReference type="InterPro" id="IPR058923">
    <property type="entry name" value="RCC1-like_dom"/>
</dbReference>
<dbReference type="InterPro" id="IPR051553">
    <property type="entry name" value="Ran_GTPase-activating"/>
</dbReference>
<feature type="repeat" description="RCC1" evidence="3">
    <location>
        <begin position="113"/>
        <end position="164"/>
    </location>
</feature>
<dbReference type="PROSITE" id="PS00626">
    <property type="entry name" value="RCC1_2"/>
    <property type="match status" value="4"/>
</dbReference>
<dbReference type="KEGG" id="obi:106868001"/>
<dbReference type="PROSITE" id="PS00625">
    <property type="entry name" value="RCC1_1"/>
    <property type="match status" value="1"/>
</dbReference>
<keyword evidence="4" id="KW-1133">Transmembrane helix</keyword>
<dbReference type="InterPro" id="IPR000408">
    <property type="entry name" value="Reg_chr_condens"/>
</dbReference>
<feature type="repeat" description="RCC1" evidence="3">
    <location>
        <begin position="165"/>
        <end position="216"/>
    </location>
</feature>
<dbReference type="OrthoDB" id="61110at2759"/>
<dbReference type="Gene3D" id="2.130.10.30">
    <property type="entry name" value="Regulator of chromosome condensation 1/beta-lactamase-inhibitor protein II"/>
    <property type="match status" value="1"/>
</dbReference>
<name>A0A0L8HXL7_OCTBM</name>
<keyword evidence="2" id="KW-0677">Repeat</keyword>
<keyword evidence="4" id="KW-0472">Membrane</keyword>
<dbReference type="OMA" id="IFVWGTG"/>
<dbReference type="Pfam" id="PF25390">
    <property type="entry name" value="WD40_RLD"/>
    <property type="match status" value="1"/>
</dbReference>
<evidence type="ECO:0000259" key="5">
    <source>
        <dbReference type="Pfam" id="PF25390"/>
    </source>
</evidence>
<evidence type="ECO:0000256" key="3">
    <source>
        <dbReference type="PROSITE-ProRule" id="PRU00235"/>
    </source>
</evidence>
<dbReference type="STRING" id="37653.A0A0L8HXL7"/>
<accession>A0A0L8HXL7</accession>
<feature type="repeat" description="RCC1" evidence="3">
    <location>
        <begin position="62"/>
        <end position="112"/>
    </location>
</feature>
<dbReference type="GO" id="GO:0005737">
    <property type="term" value="C:cytoplasm"/>
    <property type="evidence" value="ECO:0007669"/>
    <property type="project" value="TreeGrafter"/>
</dbReference>
<keyword evidence="4" id="KW-0812">Transmembrane</keyword>
<dbReference type="EMBL" id="KQ417062">
    <property type="protein sequence ID" value="KOF93931.1"/>
    <property type="molecule type" value="Genomic_DNA"/>
</dbReference>
<organism evidence="6">
    <name type="scientific">Octopus bimaculoides</name>
    <name type="common">California two-spotted octopus</name>
    <dbReference type="NCBI Taxonomy" id="37653"/>
    <lineage>
        <taxon>Eukaryota</taxon>
        <taxon>Metazoa</taxon>
        <taxon>Spiralia</taxon>
        <taxon>Lophotrochozoa</taxon>
        <taxon>Mollusca</taxon>
        <taxon>Cephalopoda</taxon>
        <taxon>Coleoidea</taxon>
        <taxon>Octopodiformes</taxon>
        <taxon>Octopoda</taxon>
        <taxon>Incirrata</taxon>
        <taxon>Octopodidae</taxon>
        <taxon>Octopus</taxon>
    </lineage>
</organism>
<proteinExistence type="predicted"/>
<reference evidence="6" key="1">
    <citation type="submission" date="2015-07" db="EMBL/GenBank/DDBJ databases">
        <title>MeaNS - Measles Nucleotide Surveillance Program.</title>
        <authorList>
            <person name="Tran T."/>
            <person name="Druce J."/>
        </authorList>
    </citation>
    <scope>NUCLEOTIDE SEQUENCE</scope>
    <source>
        <strain evidence="6">UCB-OBI-ISO-001</strain>
        <tissue evidence="6">Gonad</tissue>
    </source>
</reference>
<evidence type="ECO:0000313" key="6">
    <source>
        <dbReference type="EMBL" id="KOF93931.1"/>
    </source>
</evidence>